<reference evidence="1 2" key="1">
    <citation type="submission" date="2018-05" db="EMBL/GenBank/DDBJ databases">
        <title>Draft genome of Methanospirillum stamsii Pt1.</title>
        <authorList>
            <person name="Dueholm M.S."/>
            <person name="Nielsen P.H."/>
            <person name="Bakmann L.F."/>
            <person name="Otzen D.E."/>
        </authorList>
    </citation>
    <scope>NUCLEOTIDE SEQUENCE [LARGE SCALE GENOMIC DNA]</scope>
    <source>
        <strain evidence="1 2">Pt1</strain>
    </source>
</reference>
<evidence type="ECO:0000313" key="1">
    <source>
        <dbReference type="EMBL" id="PWR70203.1"/>
    </source>
</evidence>
<organism evidence="1 2">
    <name type="scientific">Methanospirillum stamsii</name>
    <dbReference type="NCBI Taxonomy" id="1277351"/>
    <lineage>
        <taxon>Archaea</taxon>
        <taxon>Methanobacteriati</taxon>
        <taxon>Methanobacteriota</taxon>
        <taxon>Stenosarchaea group</taxon>
        <taxon>Methanomicrobia</taxon>
        <taxon>Methanomicrobiales</taxon>
        <taxon>Methanospirillaceae</taxon>
        <taxon>Methanospirillum</taxon>
    </lineage>
</organism>
<dbReference type="AlphaFoldDB" id="A0A2V2N4L6"/>
<evidence type="ECO:0000313" key="2">
    <source>
        <dbReference type="Proteomes" id="UP000245934"/>
    </source>
</evidence>
<name>A0A2V2N4L6_9EURY</name>
<sequence>MAIKKSELNDSLCEGCDELCGGDQRDYLQSGVKNLLKGVIDPADHNEIKPGNRKERGNQLQYKNLSGFLKCFRSNLELFQTNIPHLCWKMSGMWRIGW</sequence>
<dbReference type="Proteomes" id="UP000245934">
    <property type="component" value="Unassembled WGS sequence"/>
</dbReference>
<gene>
    <name evidence="1" type="ORF">DLD82_16360</name>
</gene>
<proteinExistence type="predicted"/>
<accession>A0A2V2N4L6</accession>
<protein>
    <submittedName>
        <fullName evidence="1">Uncharacterized protein</fullName>
    </submittedName>
</protein>
<dbReference type="EMBL" id="QGMZ01000046">
    <property type="protein sequence ID" value="PWR70203.1"/>
    <property type="molecule type" value="Genomic_DNA"/>
</dbReference>
<comment type="caution">
    <text evidence="1">The sequence shown here is derived from an EMBL/GenBank/DDBJ whole genome shotgun (WGS) entry which is preliminary data.</text>
</comment>
<keyword evidence="2" id="KW-1185">Reference proteome</keyword>